<gene>
    <name evidence="1" type="ORF">M9H77_32703</name>
</gene>
<reference evidence="2" key="1">
    <citation type="journal article" date="2023" name="Nat. Plants">
        <title>Single-cell RNA sequencing provides a high-resolution roadmap for understanding the multicellular compartmentation of specialized metabolism.</title>
        <authorList>
            <person name="Sun S."/>
            <person name="Shen X."/>
            <person name="Li Y."/>
            <person name="Li Y."/>
            <person name="Wang S."/>
            <person name="Li R."/>
            <person name="Zhang H."/>
            <person name="Shen G."/>
            <person name="Guo B."/>
            <person name="Wei J."/>
            <person name="Xu J."/>
            <person name="St-Pierre B."/>
            <person name="Chen S."/>
            <person name="Sun C."/>
        </authorList>
    </citation>
    <scope>NUCLEOTIDE SEQUENCE [LARGE SCALE GENOMIC DNA]</scope>
</reference>
<evidence type="ECO:0000313" key="1">
    <source>
        <dbReference type="EMBL" id="KAI5655516.1"/>
    </source>
</evidence>
<keyword evidence="2" id="KW-1185">Reference proteome</keyword>
<dbReference type="EMBL" id="CM044707">
    <property type="protein sequence ID" value="KAI5655516.1"/>
    <property type="molecule type" value="Genomic_DNA"/>
</dbReference>
<name>A0ACC0A7K4_CATRO</name>
<sequence length="170" mass="19129">MAVSSPSDFAVAIIYGCRGDLGFWRPGNRDWTRIWKSFDEYPSYYGSYSVVDVTYFDGQFYAVNSIGEIRAFDIKGAKPTKSKVGKFVVSVPHIGDKICITGSGKLLLVVTFCRRRKNTHLFGIFEVNTVTKTWKKKEDLDGKALFTGDHNASILVESTQGIKGDQYFNR</sequence>
<organism evidence="1 2">
    <name type="scientific">Catharanthus roseus</name>
    <name type="common">Madagascar periwinkle</name>
    <name type="synonym">Vinca rosea</name>
    <dbReference type="NCBI Taxonomy" id="4058"/>
    <lineage>
        <taxon>Eukaryota</taxon>
        <taxon>Viridiplantae</taxon>
        <taxon>Streptophyta</taxon>
        <taxon>Embryophyta</taxon>
        <taxon>Tracheophyta</taxon>
        <taxon>Spermatophyta</taxon>
        <taxon>Magnoliopsida</taxon>
        <taxon>eudicotyledons</taxon>
        <taxon>Gunneridae</taxon>
        <taxon>Pentapetalae</taxon>
        <taxon>asterids</taxon>
        <taxon>lamiids</taxon>
        <taxon>Gentianales</taxon>
        <taxon>Apocynaceae</taxon>
        <taxon>Rauvolfioideae</taxon>
        <taxon>Vinceae</taxon>
        <taxon>Catharanthinae</taxon>
        <taxon>Catharanthus</taxon>
    </lineage>
</organism>
<comment type="caution">
    <text evidence="1">The sequence shown here is derived from an EMBL/GenBank/DDBJ whole genome shotgun (WGS) entry which is preliminary data.</text>
</comment>
<dbReference type="Proteomes" id="UP001060085">
    <property type="component" value="Linkage Group LG07"/>
</dbReference>
<accession>A0ACC0A7K4</accession>
<evidence type="ECO:0000313" key="2">
    <source>
        <dbReference type="Proteomes" id="UP001060085"/>
    </source>
</evidence>
<proteinExistence type="predicted"/>
<protein>
    <submittedName>
        <fullName evidence="1">Uncharacterized protein</fullName>
    </submittedName>
</protein>